<dbReference type="Proteomes" id="UP000235659">
    <property type="component" value="Unassembled WGS sequence"/>
</dbReference>
<dbReference type="EMBL" id="PNXY01000002">
    <property type="protein sequence ID" value="PMS33697.1"/>
    <property type="molecule type" value="Genomic_DNA"/>
</dbReference>
<gene>
    <name evidence="1" type="ORF">C0Z16_03910</name>
</gene>
<name>A0ABX4VEA3_9BURK</name>
<evidence type="ECO:0000313" key="1">
    <source>
        <dbReference type="EMBL" id="PMS33697.1"/>
    </source>
</evidence>
<accession>A0ABX4VEA3</accession>
<comment type="caution">
    <text evidence="1">The sequence shown here is derived from an EMBL/GenBank/DDBJ whole genome shotgun (WGS) entry which is preliminary data.</text>
</comment>
<organism evidence="1 2">
    <name type="scientific">Paraburkholderia rhynchosiae</name>
    <dbReference type="NCBI Taxonomy" id="487049"/>
    <lineage>
        <taxon>Bacteria</taxon>
        <taxon>Pseudomonadati</taxon>
        <taxon>Pseudomonadota</taxon>
        <taxon>Betaproteobacteria</taxon>
        <taxon>Burkholderiales</taxon>
        <taxon>Burkholderiaceae</taxon>
        <taxon>Paraburkholderia</taxon>
    </lineage>
</organism>
<keyword evidence="2" id="KW-1185">Reference proteome</keyword>
<proteinExistence type="predicted"/>
<protein>
    <submittedName>
        <fullName evidence="1">Uncharacterized protein</fullName>
    </submittedName>
</protein>
<evidence type="ECO:0000313" key="2">
    <source>
        <dbReference type="Proteomes" id="UP000235659"/>
    </source>
</evidence>
<reference evidence="1 2" key="1">
    <citation type="submission" date="2018-01" db="EMBL/GenBank/DDBJ databases">
        <title>Whole genome analyses suggest that Burkholderia sensu lato contains two further novel genera in the rhizoxinica-symbiotica group Mycetohabitans gen. nov., and Trinickia gen. nov.: implications for the evolution of diazotrophy and nodulation in the Burkholderiaceae.</title>
        <authorList>
            <person name="Estrada-de los Santos P."/>
            <person name="Palmer M."/>
            <person name="Chavez-Ramirez B."/>
            <person name="Beukes C."/>
            <person name="Steenkamp E.T."/>
            <person name="Hirsch A.M."/>
            <person name="Manyaka P."/>
            <person name="Maluk M."/>
            <person name="Lafos M."/>
            <person name="Crook M."/>
            <person name="Gross E."/>
            <person name="Simon M.F."/>
            <person name="Bueno dos Reis Junior F."/>
            <person name="Poole P.S."/>
            <person name="Venter S.N."/>
            <person name="James E.K."/>
        </authorList>
    </citation>
    <scope>NUCLEOTIDE SEQUENCE [LARGE SCALE GENOMIC DNA]</scope>
    <source>
        <strain evidence="1 2">WSM 3937</strain>
    </source>
</reference>
<sequence>MRGLYQAIAHVFMAELKQSQAARDGLDLAIEGRNGDVARNEGQTLRRPCEQGNTLLTVRFAGNATLAAFSMRGTI</sequence>